<proteinExistence type="predicted"/>
<protein>
    <recommendedName>
        <fullName evidence="3">RNase H type-1 domain-containing protein</fullName>
    </recommendedName>
</protein>
<reference evidence="1 2" key="1">
    <citation type="journal article" date="2020" name="IScience">
        <title>Genome Sequencing of the Endangered Kingdonia uniflora (Circaeasteraceae, Ranunculales) Reveals Potential Mechanisms of Evolutionary Specialization.</title>
        <authorList>
            <person name="Sun Y."/>
            <person name="Deng T."/>
            <person name="Zhang A."/>
            <person name="Moore M.J."/>
            <person name="Landis J.B."/>
            <person name="Lin N."/>
            <person name="Zhang H."/>
            <person name="Zhang X."/>
            <person name="Huang J."/>
            <person name="Zhang X."/>
            <person name="Sun H."/>
            <person name="Wang H."/>
        </authorList>
    </citation>
    <scope>NUCLEOTIDE SEQUENCE [LARGE SCALE GENOMIC DNA]</scope>
    <source>
        <strain evidence="1">TB1705</strain>
        <tissue evidence="1">Leaf</tissue>
    </source>
</reference>
<dbReference type="Proteomes" id="UP000541444">
    <property type="component" value="Unassembled WGS sequence"/>
</dbReference>
<dbReference type="AlphaFoldDB" id="A0A7J7M7F6"/>
<organism evidence="1 2">
    <name type="scientific">Kingdonia uniflora</name>
    <dbReference type="NCBI Taxonomy" id="39325"/>
    <lineage>
        <taxon>Eukaryota</taxon>
        <taxon>Viridiplantae</taxon>
        <taxon>Streptophyta</taxon>
        <taxon>Embryophyta</taxon>
        <taxon>Tracheophyta</taxon>
        <taxon>Spermatophyta</taxon>
        <taxon>Magnoliopsida</taxon>
        <taxon>Ranunculales</taxon>
        <taxon>Circaeasteraceae</taxon>
        <taxon>Kingdonia</taxon>
    </lineage>
</organism>
<gene>
    <name evidence="1" type="ORF">GIB67_020886</name>
</gene>
<keyword evidence="2" id="KW-1185">Reference proteome</keyword>
<dbReference type="EMBL" id="JACGCM010001726">
    <property type="protein sequence ID" value="KAF6150803.1"/>
    <property type="molecule type" value="Genomic_DNA"/>
</dbReference>
<evidence type="ECO:0008006" key="3">
    <source>
        <dbReference type="Google" id="ProtNLM"/>
    </source>
</evidence>
<name>A0A7J7M7F6_9MAGN</name>
<evidence type="ECO:0000313" key="1">
    <source>
        <dbReference type="EMBL" id="KAF6150803.1"/>
    </source>
</evidence>
<comment type="caution">
    <text evidence="1">The sequence shown here is derived from an EMBL/GenBank/DDBJ whole genome shotgun (WGS) entry which is preliminary data.</text>
</comment>
<sequence length="202" mass="22926">MGTNRRGKEKENPRNNIVLDTNLMQTSAVPTDDFFMKKGAQICSRSAQFTGFLSSSKSYGSVLGELLELEAVDRSYQKLEKLKLIKMLLQLAIQAWEAVNIGLTMAAGMGREIAWVEADSVAAVLAFQKNVVPWSIRANWRVTKKKFKQFRFSSIWREANFSSDKLSKKGCHLAKGIKEIYVGMPPCLFVIEDPLKEYFRFD</sequence>
<accession>A0A7J7M7F6</accession>
<evidence type="ECO:0000313" key="2">
    <source>
        <dbReference type="Proteomes" id="UP000541444"/>
    </source>
</evidence>